<reference evidence="1" key="1">
    <citation type="submission" date="2014-11" db="EMBL/GenBank/DDBJ databases">
        <authorList>
            <person name="Amaro Gonzalez C."/>
        </authorList>
    </citation>
    <scope>NUCLEOTIDE SEQUENCE</scope>
</reference>
<evidence type="ECO:0000313" key="1">
    <source>
        <dbReference type="EMBL" id="JAH95926.1"/>
    </source>
</evidence>
<protein>
    <submittedName>
        <fullName evidence="1">Uncharacterized protein</fullName>
    </submittedName>
</protein>
<proteinExistence type="predicted"/>
<name>A0A0E9X0F6_ANGAN</name>
<accession>A0A0E9X0F6</accession>
<sequence length="120" mass="14055">MVLYFDHFHLLESFYTEKCLRFACRSSHIALKDTLKYLQYMVRTLCLLILKCLYENMLNAKDGLNITGEVITVIKRDDGLGMFSMADFKDIKFPKISHTLISCIGTHKAIQIHYDKIDKW</sequence>
<reference evidence="1" key="2">
    <citation type="journal article" date="2015" name="Fish Shellfish Immunol.">
        <title>Early steps in the European eel (Anguilla anguilla)-Vibrio vulnificus interaction in the gills: Role of the RtxA13 toxin.</title>
        <authorList>
            <person name="Callol A."/>
            <person name="Pajuelo D."/>
            <person name="Ebbesson L."/>
            <person name="Teles M."/>
            <person name="MacKenzie S."/>
            <person name="Amaro C."/>
        </authorList>
    </citation>
    <scope>NUCLEOTIDE SEQUENCE</scope>
</reference>
<dbReference type="AlphaFoldDB" id="A0A0E9X0F6"/>
<organism evidence="1">
    <name type="scientific">Anguilla anguilla</name>
    <name type="common">European freshwater eel</name>
    <name type="synonym">Muraena anguilla</name>
    <dbReference type="NCBI Taxonomy" id="7936"/>
    <lineage>
        <taxon>Eukaryota</taxon>
        <taxon>Metazoa</taxon>
        <taxon>Chordata</taxon>
        <taxon>Craniata</taxon>
        <taxon>Vertebrata</taxon>
        <taxon>Euteleostomi</taxon>
        <taxon>Actinopterygii</taxon>
        <taxon>Neopterygii</taxon>
        <taxon>Teleostei</taxon>
        <taxon>Anguilliformes</taxon>
        <taxon>Anguillidae</taxon>
        <taxon>Anguilla</taxon>
    </lineage>
</organism>
<dbReference type="EMBL" id="GBXM01012651">
    <property type="protein sequence ID" value="JAH95926.1"/>
    <property type="molecule type" value="Transcribed_RNA"/>
</dbReference>